<protein>
    <submittedName>
        <fullName evidence="1">Uncharacterized protein</fullName>
    </submittedName>
</protein>
<gene>
    <name evidence="1" type="ORF">B0I32_101672</name>
</gene>
<name>A0A2T0NC67_9ACTN</name>
<reference evidence="1 2" key="1">
    <citation type="submission" date="2018-03" db="EMBL/GenBank/DDBJ databases">
        <title>Genomic Encyclopedia of Type Strains, Phase III (KMG-III): the genomes of soil and plant-associated and newly described type strains.</title>
        <authorList>
            <person name="Whitman W."/>
        </authorList>
    </citation>
    <scope>NUCLEOTIDE SEQUENCE [LARGE SCALE GENOMIC DNA]</scope>
    <source>
        <strain evidence="1 2">CGMCC 4.7104</strain>
    </source>
</reference>
<comment type="caution">
    <text evidence="1">The sequence shown here is derived from an EMBL/GenBank/DDBJ whole genome shotgun (WGS) entry which is preliminary data.</text>
</comment>
<proteinExistence type="predicted"/>
<accession>A0A2T0NC67</accession>
<dbReference type="AlphaFoldDB" id="A0A2T0NC67"/>
<dbReference type="Proteomes" id="UP000238312">
    <property type="component" value="Unassembled WGS sequence"/>
</dbReference>
<keyword evidence="2" id="KW-1185">Reference proteome</keyword>
<sequence>MFLDRHATDDMLDYAAIAEEELARDHDYRAELAAVTGFPSRAARGGPPPS</sequence>
<organism evidence="1 2">
    <name type="scientific">Nonomuraea fuscirosea</name>
    <dbReference type="NCBI Taxonomy" id="1291556"/>
    <lineage>
        <taxon>Bacteria</taxon>
        <taxon>Bacillati</taxon>
        <taxon>Actinomycetota</taxon>
        <taxon>Actinomycetes</taxon>
        <taxon>Streptosporangiales</taxon>
        <taxon>Streptosporangiaceae</taxon>
        <taxon>Nonomuraea</taxon>
    </lineage>
</organism>
<dbReference type="RefSeq" id="WP_181306938.1">
    <property type="nucleotide sequence ID" value="NZ_PVNG01000001.1"/>
</dbReference>
<dbReference type="EMBL" id="PVNG01000001">
    <property type="protein sequence ID" value="PRX70577.1"/>
    <property type="molecule type" value="Genomic_DNA"/>
</dbReference>
<evidence type="ECO:0000313" key="1">
    <source>
        <dbReference type="EMBL" id="PRX70577.1"/>
    </source>
</evidence>
<evidence type="ECO:0000313" key="2">
    <source>
        <dbReference type="Proteomes" id="UP000238312"/>
    </source>
</evidence>